<evidence type="ECO:0000313" key="7">
    <source>
        <dbReference type="Proteomes" id="UP000239861"/>
    </source>
</evidence>
<dbReference type="SMART" id="SM00448">
    <property type="entry name" value="REC"/>
    <property type="match status" value="1"/>
</dbReference>
<dbReference type="Gene3D" id="3.40.50.2300">
    <property type="match status" value="1"/>
</dbReference>
<evidence type="ECO:0000259" key="5">
    <source>
        <dbReference type="PROSITE" id="PS51755"/>
    </source>
</evidence>
<feature type="modified residue" description="4-aspartylphosphate" evidence="2">
    <location>
        <position position="62"/>
    </location>
</feature>
<organism evidence="6 7">
    <name type="scientific">Malaciobacter marinus</name>
    <dbReference type="NCBI Taxonomy" id="505249"/>
    <lineage>
        <taxon>Bacteria</taxon>
        <taxon>Pseudomonadati</taxon>
        <taxon>Campylobacterota</taxon>
        <taxon>Epsilonproteobacteria</taxon>
        <taxon>Campylobacterales</taxon>
        <taxon>Arcobacteraceae</taxon>
        <taxon>Malaciobacter</taxon>
    </lineage>
</organism>
<dbReference type="GO" id="GO:0006355">
    <property type="term" value="P:regulation of DNA-templated transcription"/>
    <property type="evidence" value="ECO:0007669"/>
    <property type="project" value="InterPro"/>
</dbReference>
<name>A0AB36ZT24_9BACT</name>
<reference evidence="6 7" key="1">
    <citation type="submission" date="2018-02" db="EMBL/GenBank/DDBJ databases">
        <title>Subsurface microbial communities from deep shales in Ohio and West Virginia, USA.</title>
        <authorList>
            <person name="Wrighton K."/>
        </authorList>
    </citation>
    <scope>NUCLEOTIDE SEQUENCE [LARGE SCALE GENOMIC DNA]</scope>
    <source>
        <strain evidence="6 7">MARC-MIP3H16</strain>
    </source>
</reference>
<evidence type="ECO:0000256" key="1">
    <source>
        <dbReference type="ARBA" id="ARBA00023125"/>
    </source>
</evidence>
<dbReference type="CDD" id="cd17536">
    <property type="entry name" value="REC_YesN-like"/>
    <property type="match status" value="1"/>
</dbReference>
<gene>
    <name evidence="6" type="ORF">B0F89_1442</name>
</gene>
<evidence type="ECO:0000259" key="4">
    <source>
        <dbReference type="PROSITE" id="PS50110"/>
    </source>
</evidence>
<feature type="domain" description="OmpR/PhoB-type" evidence="5">
    <location>
        <begin position="132"/>
        <end position="226"/>
    </location>
</feature>
<dbReference type="SUPFAM" id="SSF52172">
    <property type="entry name" value="CheY-like"/>
    <property type="match status" value="1"/>
</dbReference>
<dbReference type="InterPro" id="IPR052048">
    <property type="entry name" value="ST_Response_Regulator"/>
</dbReference>
<dbReference type="RefSeq" id="WP_079577144.1">
    <property type="nucleotide sequence ID" value="NZ_FUYO01000003.1"/>
</dbReference>
<dbReference type="GO" id="GO:0000160">
    <property type="term" value="P:phosphorelay signal transduction system"/>
    <property type="evidence" value="ECO:0007669"/>
    <property type="project" value="InterPro"/>
</dbReference>
<dbReference type="GO" id="GO:0003677">
    <property type="term" value="F:DNA binding"/>
    <property type="evidence" value="ECO:0007669"/>
    <property type="project" value="UniProtKB-UniRule"/>
</dbReference>
<dbReference type="SMART" id="SM00862">
    <property type="entry name" value="Trans_reg_C"/>
    <property type="match status" value="1"/>
</dbReference>
<sequence>MKKELLEQLKNYTILCVEDEEGIRKRLVNTLKYYFDEVYSASNADEGYELYYEYKPSIVLSDIEMPKKNGIALIENIRKKDFNTIIIMVTAYSNEEYLLDLINLNVNQYILKPVNSESLLSGILKALASKLTLKIQLNDNLCFYMESRELYFKDELISLRKRDKEFIILLYENRNRILTYDYIEEYLWKDKSMSMSALKTFIKEFRQRVPEDILINIPQEGYKLKST</sequence>
<dbReference type="Proteomes" id="UP000239861">
    <property type="component" value="Unassembled WGS sequence"/>
</dbReference>
<dbReference type="InterPro" id="IPR001867">
    <property type="entry name" value="OmpR/PhoB-type_DNA-bd"/>
</dbReference>
<dbReference type="PANTHER" id="PTHR43228">
    <property type="entry name" value="TWO-COMPONENT RESPONSE REGULATOR"/>
    <property type="match status" value="1"/>
</dbReference>
<dbReference type="Gene3D" id="1.10.10.10">
    <property type="entry name" value="Winged helix-like DNA-binding domain superfamily/Winged helix DNA-binding domain"/>
    <property type="match status" value="1"/>
</dbReference>
<feature type="domain" description="Response regulatory" evidence="4">
    <location>
        <begin position="13"/>
        <end position="127"/>
    </location>
</feature>
<dbReference type="PROSITE" id="PS51755">
    <property type="entry name" value="OMPR_PHOB"/>
    <property type="match status" value="1"/>
</dbReference>
<dbReference type="AlphaFoldDB" id="A0AB36ZT24"/>
<dbReference type="Pfam" id="PF00072">
    <property type="entry name" value="Response_reg"/>
    <property type="match status" value="1"/>
</dbReference>
<dbReference type="EMBL" id="PTIW01000044">
    <property type="protein sequence ID" value="PPK57788.1"/>
    <property type="molecule type" value="Genomic_DNA"/>
</dbReference>
<accession>A0AB36ZT24</accession>
<evidence type="ECO:0000313" key="6">
    <source>
        <dbReference type="EMBL" id="PPK57788.1"/>
    </source>
</evidence>
<feature type="DNA-binding region" description="OmpR/PhoB-type" evidence="3">
    <location>
        <begin position="132"/>
        <end position="226"/>
    </location>
</feature>
<dbReference type="InterPro" id="IPR011006">
    <property type="entry name" value="CheY-like_superfamily"/>
</dbReference>
<protein>
    <submittedName>
        <fullName evidence="6">DNA-binding response OmpR family regulator</fullName>
    </submittedName>
</protein>
<dbReference type="PANTHER" id="PTHR43228:SF1">
    <property type="entry name" value="TWO-COMPONENT RESPONSE REGULATOR ARR22"/>
    <property type="match status" value="1"/>
</dbReference>
<evidence type="ECO:0000256" key="3">
    <source>
        <dbReference type="PROSITE-ProRule" id="PRU01091"/>
    </source>
</evidence>
<comment type="caution">
    <text evidence="6">The sequence shown here is derived from an EMBL/GenBank/DDBJ whole genome shotgun (WGS) entry which is preliminary data.</text>
</comment>
<evidence type="ECO:0000256" key="2">
    <source>
        <dbReference type="PROSITE-ProRule" id="PRU00169"/>
    </source>
</evidence>
<keyword evidence="2" id="KW-0597">Phosphoprotein</keyword>
<dbReference type="PROSITE" id="PS50110">
    <property type="entry name" value="RESPONSE_REGULATORY"/>
    <property type="match status" value="1"/>
</dbReference>
<dbReference type="InterPro" id="IPR001789">
    <property type="entry name" value="Sig_transdc_resp-reg_receiver"/>
</dbReference>
<proteinExistence type="predicted"/>
<keyword evidence="1 3" id="KW-0238">DNA-binding</keyword>
<dbReference type="InterPro" id="IPR036388">
    <property type="entry name" value="WH-like_DNA-bd_sf"/>
</dbReference>